<keyword evidence="4" id="KW-1185">Reference proteome</keyword>
<dbReference type="RefSeq" id="WP_378318913.1">
    <property type="nucleotide sequence ID" value="NZ_JBHUHY010000003.1"/>
</dbReference>
<evidence type="ECO:0000313" key="3">
    <source>
        <dbReference type="EMBL" id="MFD2185925.1"/>
    </source>
</evidence>
<dbReference type="InterPro" id="IPR024311">
    <property type="entry name" value="Lipocalin-like"/>
</dbReference>
<dbReference type="Proteomes" id="UP001597344">
    <property type="component" value="Unassembled WGS sequence"/>
</dbReference>
<feature type="chain" id="PRO_5046794075" evidence="1">
    <location>
        <begin position="20"/>
        <end position="140"/>
    </location>
</feature>
<feature type="signal peptide" evidence="1">
    <location>
        <begin position="1"/>
        <end position="19"/>
    </location>
</feature>
<proteinExistence type="predicted"/>
<reference evidence="4" key="1">
    <citation type="journal article" date="2019" name="Int. J. Syst. Evol. Microbiol.">
        <title>The Global Catalogue of Microorganisms (GCM) 10K type strain sequencing project: providing services to taxonomists for standard genome sequencing and annotation.</title>
        <authorList>
            <consortium name="The Broad Institute Genomics Platform"/>
            <consortium name="The Broad Institute Genome Sequencing Center for Infectious Disease"/>
            <person name="Wu L."/>
            <person name="Ma J."/>
        </authorList>
    </citation>
    <scope>NUCLEOTIDE SEQUENCE [LARGE SCALE GENOMIC DNA]</scope>
    <source>
        <strain evidence="4">DT92</strain>
    </source>
</reference>
<dbReference type="EMBL" id="JBHUHY010000003">
    <property type="protein sequence ID" value="MFD2185925.1"/>
    <property type="molecule type" value="Genomic_DNA"/>
</dbReference>
<accession>A0ABW5AUT3</accession>
<organism evidence="3 4">
    <name type="scientific">Aquimarina celericrescens</name>
    <dbReference type="NCBI Taxonomy" id="1964542"/>
    <lineage>
        <taxon>Bacteria</taxon>
        <taxon>Pseudomonadati</taxon>
        <taxon>Bacteroidota</taxon>
        <taxon>Flavobacteriia</taxon>
        <taxon>Flavobacteriales</taxon>
        <taxon>Flavobacteriaceae</taxon>
        <taxon>Aquimarina</taxon>
    </lineage>
</organism>
<feature type="domain" description="Lipocalin-like" evidence="2">
    <location>
        <begin position="35"/>
        <end position="123"/>
    </location>
</feature>
<gene>
    <name evidence="3" type="ORF">ACFSJT_03915</name>
</gene>
<evidence type="ECO:0000313" key="4">
    <source>
        <dbReference type="Proteomes" id="UP001597344"/>
    </source>
</evidence>
<sequence length="140" mass="15678">MKKLGLLILLFTSILTSCGSDDDTPNGNEQNNSELIGKWVQISLSQNGETITLTECEKRSTIEFDVQSYTEISIAPVNTDCQVDFEDNGTWQVNGDQLTLTYIEEGEEVVETSSFKVVEDTLTLNYAEEGFTEERSFKKS</sequence>
<evidence type="ECO:0000259" key="2">
    <source>
        <dbReference type="Pfam" id="PF13648"/>
    </source>
</evidence>
<name>A0ABW5AUT3_9FLAO</name>
<comment type="caution">
    <text evidence="3">The sequence shown here is derived from an EMBL/GenBank/DDBJ whole genome shotgun (WGS) entry which is preliminary data.</text>
</comment>
<dbReference type="Pfam" id="PF13648">
    <property type="entry name" value="Lipocalin_4"/>
    <property type="match status" value="1"/>
</dbReference>
<keyword evidence="1" id="KW-0732">Signal</keyword>
<evidence type="ECO:0000256" key="1">
    <source>
        <dbReference type="SAM" id="SignalP"/>
    </source>
</evidence>
<protein>
    <submittedName>
        <fullName evidence="3">Lipocalin family protein</fullName>
    </submittedName>
</protein>
<dbReference type="PROSITE" id="PS51257">
    <property type="entry name" value="PROKAR_LIPOPROTEIN"/>
    <property type="match status" value="1"/>
</dbReference>